<dbReference type="EMBL" id="AP024488">
    <property type="protein sequence ID" value="BCS97417.1"/>
    <property type="molecule type" value="Genomic_DNA"/>
</dbReference>
<proteinExistence type="predicted"/>
<keyword evidence="3" id="KW-1185">Reference proteome</keyword>
<feature type="transmembrane region" description="Helical" evidence="1">
    <location>
        <begin position="20"/>
        <end position="50"/>
    </location>
</feature>
<evidence type="ECO:0000313" key="2">
    <source>
        <dbReference type="EMBL" id="BCS97417.1"/>
    </source>
</evidence>
<keyword evidence="1" id="KW-0472">Membrane</keyword>
<gene>
    <name evidence="2" type="ORF">DSLASN_30490</name>
</gene>
<dbReference type="Proteomes" id="UP001320148">
    <property type="component" value="Chromosome"/>
</dbReference>
<sequence length="104" mass="11727">MDFGLPTVEIAVNGIQIENLLVKIAALAALVFIAAFALFGIVSLCIAILFPYDTISGAIPIVKRSLTAFWRYMTSLRHALHRSPALRWLRHSCRRFKDRISKSR</sequence>
<evidence type="ECO:0000256" key="1">
    <source>
        <dbReference type="SAM" id="Phobius"/>
    </source>
</evidence>
<keyword evidence="1" id="KW-0812">Transmembrane</keyword>
<protein>
    <submittedName>
        <fullName evidence="2">Uncharacterized protein</fullName>
    </submittedName>
</protein>
<name>A0ABN6F7S4_9BACT</name>
<reference evidence="2 3" key="1">
    <citation type="submission" date="2021-02" db="EMBL/GenBank/DDBJ databases">
        <title>Complete genome of Desulfoluna sp. strain ASN36.</title>
        <authorList>
            <person name="Takahashi A."/>
            <person name="Kojima H."/>
            <person name="Fukui M."/>
        </authorList>
    </citation>
    <scope>NUCLEOTIDE SEQUENCE [LARGE SCALE GENOMIC DNA]</scope>
    <source>
        <strain evidence="2 3">ASN36</strain>
    </source>
</reference>
<organism evidence="2 3">
    <name type="scientific">Desulfoluna limicola</name>
    <dbReference type="NCBI Taxonomy" id="2810562"/>
    <lineage>
        <taxon>Bacteria</taxon>
        <taxon>Pseudomonadati</taxon>
        <taxon>Thermodesulfobacteriota</taxon>
        <taxon>Desulfobacteria</taxon>
        <taxon>Desulfobacterales</taxon>
        <taxon>Desulfolunaceae</taxon>
        <taxon>Desulfoluna</taxon>
    </lineage>
</organism>
<evidence type="ECO:0000313" key="3">
    <source>
        <dbReference type="Proteomes" id="UP001320148"/>
    </source>
</evidence>
<accession>A0ABN6F7S4</accession>
<keyword evidence="1" id="KW-1133">Transmembrane helix</keyword>